<sequence>MGDTTYTQSWHPAVTASHAARTAEVEGSFVLPHLQPSHNILDIGCGPGTITYGFAPYVPDGRVTGIDLNQEILDQAYSNLSKRALPLSNVEFKIGNVLEGLKFDDDSFDVVFCNQVLLHTPDPVKALREMKRVCKPGGFVACRESDFPFRWYPYLPGLQLYDRYMYEQVIGALPSVASKEHPQNPPHAPGHRAGILIHVWAREAGFEVQKMVKGAGVELKATEDERKRHAENLIGRFERGEHREKWKRLGASDEDIDTVIRDVKAWRDDVDGWYAILQGQVICGV</sequence>
<dbReference type="PANTHER" id="PTHR42912:SF93">
    <property type="entry name" value="N6-ADENOSINE-METHYLTRANSFERASE TMT1A"/>
    <property type="match status" value="1"/>
</dbReference>
<dbReference type="InterPro" id="IPR029063">
    <property type="entry name" value="SAM-dependent_MTases_sf"/>
</dbReference>
<protein>
    <submittedName>
        <fullName evidence="2">S-adenosyl-L-methionine-dependent methyltransferase</fullName>
    </submittedName>
</protein>
<evidence type="ECO:0000313" key="2">
    <source>
        <dbReference type="EMBL" id="KAF2017451.1"/>
    </source>
</evidence>
<keyword evidence="2" id="KW-0489">Methyltransferase</keyword>
<dbReference type="GeneID" id="54284886"/>
<keyword evidence="2" id="KW-0808">Transferase</keyword>
<dbReference type="AlphaFoldDB" id="A0A6A5XXJ3"/>
<dbReference type="PANTHER" id="PTHR42912">
    <property type="entry name" value="METHYLTRANSFERASE"/>
    <property type="match status" value="1"/>
</dbReference>
<dbReference type="RefSeq" id="XP_033385790.1">
    <property type="nucleotide sequence ID" value="XM_033527489.1"/>
</dbReference>
<evidence type="ECO:0000259" key="1">
    <source>
        <dbReference type="Pfam" id="PF13847"/>
    </source>
</evidence>
<dbReference type="Pfam" id="PF13847">
    <property type="entry name" value="Methyltransf_31"/>
    <property type="match status" value="1"/>
</dbReference>
<dbReference type="Proteomes" id="UP000799778">
    <property type="component" value="Unassembled WGS sequence"/>
</dbReference>
<dbReference type="GO" id="GO:0008168">
    <property type="term" value="F:methyltransferase activity"/>
    <property type="evidence" value="ECO:0007669"/>
    <property type="project" value="UniProtKB-KW"/>
</dbReference>
<dbReference type="OrthoDB" id="10017101at2759"/>
<gene>
    <name evidence="2" type="ORF">BU24DRAFT_420502</name>
</gene>
<dbReference type="Gene3D" id="3.40.50.150">
    <property type="entry name" value="Vaccinia Virus protein VP39"/>
    <property type="match status" value="1"/>
</dbReference>
<proteinExistence type="predicted"/>
<feature type="domain" description="Methyltransferase" evidence="1">
    <location>
        <begin position="37"/>
        <end position="146"/>
    </location>
</feature>
<accession>A0A6A5XXJ3</accession>
<reference evidence="2" key="1">
    <citation type="journal article" date="2020" name="Stud. Mycol.">
        <title>101 Dothideomycetes genomes: a test case for predicting lifestyles and emergence of pathogens.</title>
        <authorList>
            <person name="Haridas S."/>
            <person name="Albert R."/>
            <person name="Binder M."/>
            <person name="Bloem J."/>
            <person name="Labutti K."/>
            <person name="Salamov A."/>
            <person name="Andreopoulos B."/>
            <person name="Baker S."/>
            <person name="Barry K."/>
            <person name="Bills G."/>
            <person name="Bluhm B."/>
            <person name="Cannon C."/>
            <person name="Castanera R."/>
            <person name="Culley D."/>
            <person name="Daum C."/>
            <person name="Ezra D."/>
            <person name="Gonzalez J."/>
            <person name="Henrissat B."/>
            <person name="Kuo A."/>
            <person name="Liang C."/>
            <person name="Lipzen A."/>
            <person name="Lutzoni F."/>
            <person name="Magnuson J."/>
            <person name="Mondo S."/>
            <person name="Nolan M."/>
            <person name="Ohm R."/>
            <person name="Pangilinan J."/>
            <person name="Park H.-J."/>
            <person name="Ramirez L."/>
            <person name="Alfaro M."/>
            <person name="Sun H."/>
            <person name="Tritt A."/>
            <person name="Yoshinaga Y."/>
            <person name="Zwiers L.-H."/>
            <person name="Turgeon B."/>
            <person name="Goodwin S."/>
            <person name="Spatafora J."/>
            <person name="Crous P."/>
            <person name="Grigoriev I."/>
        </authorList>
    </citation>
    <scope>NUCLEOTIDE SEQUENCE</scope>
    <source>
        <strain evidence="2">CBS 175.79</strain>
    </source>
</reference>
<dbReference type="SUPFAM" id="SSF53335">
    <property type="entry name" value="S-adenosyl-L-methionine-dependent methyltransferases"/>
    <property type="match status" value="1"/>
</dbReference>
<organism evidence="2 3">
    <name type="scientific">Aaosphaeria arxii CBS 175.79</name>
    <dbReference type="NCBI Taxonomy" id="1450172"/>
    <lineage>
        <taxon>Eukaryota</taxon>
        <taxon>Fungi</taxon>
        <taxon>Dikarya</taxon>
        <taxon>Ascomycota</taxon>
        <taxon>Pezizomycotina</taxon>
        <taxon>Dothideomycetes</taxon>
        <taxon>Pleosporomycetidae</taxon>
        <taxon>Pleosporales</taxon>
        <taxon>Pleosporales incertae sedis</taxon>
        <taxon>Aaosphaeria</taxon>
    </lineage>
</organism>
<dbReference type="EMBL" id="ML978068">
    <property type="protein sequence ID" value="KAF2017451.1"/>
    <property type="molecule type" value="Genomic_DNA"/>
</dbReference>
<name>A0A6A5XXJ3_9PLEO</name>
<dbReference type="InterPro" id="IPR050508">
    <property type="entry name" value="Methyltransf_Superfamily"/>
</dbReference>
<evidence type="ECO:0000313" key="3">
    <source>
        <dbReference type="Proteomes" id="UP000799778"/>
    </source>
</evidence>
<keyword evidence="3" id="KW-1185">Reference proteome</keyword>
<dbReference type="InterPro" id="IPR025714">
    <property type="entry name" value="Methyltranfer_dom"/>
</dbReference>
<dbReference type="GO" id="GO:0032259">
    <property type="term" value="P:methylation"/>
    <property type="evidence" value="ECO:0007669"/>
    <property type="project" value="UniProtKB-KW"/>
</dbReference>
<dbReference type="CDD" id="cd02440">
    <property type="entry name" value="AdoMet_MTases"/>
    <property type="match status" value="1"/>
</dbReference>